<dbReference type="Pfam" id="PF05699">
    <property type="entry name" value="Dimer_Tnp_hAT"/>
    <property type="match status" value="1"/>
</dbReference>
<evidence type="ECO:0000256" key="1">
    <source>
        <dbReference type="SAM" id="MobiDB-lite"/>
    </source>
</evidence>
<evidence type="ECO:0000313" key="3">
    <source>
        <dbReference type="Proteomes" id="UP001152795"/>
    </source>
</evidence>
<feature type="region of interest" description="Disordered" evidence="1">
    <location>
        <begin position="1"/>
        <end position="71"/>
    </location>
</feature>
<dbReference type="SMART" id="SM00597">
    <property type="entry name" value="ZnF_TTF"/>
    <property type="match status" value="1"/>
</dbReference>
<dbReference type="AlphaFoldDB" id="A0A6S7KNU3"/>
<comment type="caution">
    <text evidence="2">The sequence shown here is derived from an EMBL/GenBank/DDBJ whole genome shotgun (WGS) entry which is preliminary data.</text>
</comment>
<dbReference type="OrthoDB" id="10066664at2759"/>
<organism evidence="2 3">
    <name type="scientific">Paramuricea clavata</name>
    <name type="common">Red gorgonian</name>
    <name type="synonym">Violescent sea-whip</name>
    <dbReference type="NCBI Taxonomy" id="317549"/>
    <lineage>
        <taxon>Eukaryota</taxon>
        <taxon>Metazoa</taxon>
        <taxon>Cnidaria</taxon>
        <taxon>Anthozoa</taxon>
        <taxon>Octocorallia</taxon>
        <taxon>Malacalcyonacea</taxon>
        <taxon>Plexauridae</taxon>
        <taxon>Paramuricea</taxon>
    </lineage>
</organism>
<dbReference type="InterPro" id="IPR012337">
    <property type="entry name" value="RNaseH-like_sf"/>
</dbReference>
<dbReference type="InterPro" id="IPR006580">
    <property type="entry name" value="Znf_TTF"/>
</dbReference>
<dbReference type="GO" id="GO:0046983">
    <property type="term" value="F:protein dimerization activity"/>
    <property type="evidence" value="ECO:0007669"/>
    <property type="project" value="InterPro"/>
</dbReference>
<dbReference type="InterPro" id="IPR008906">
    <property type="entry name" value="HATC_C_dom"/>
</dbReference>
<reference evidence="2" key="1">
    <citation type="submission" date="2020-04" db="EMBL/GenBank/DDBJ databases">
        <authorList>
            <person name="Alioto T."/>
            <person name="Alioto T."/>
            <person name="Gomez Garrido J."/>
        </authorList>
    </citation>
    <scope>NUCLEOTIDE SEQUENCE</scope>
    <source>
        <strain evidence="2">A484AB</strain>
    </source>
</reference>
<sequence>VFGTEDSKGSSASIRLQKGVSKQEPVKTNETPEPVETNEMPEPVKTNETPEPVETNEMPEPVKTNETPEPVETNKTTITWISCFGMLQHLCSNLTDCQELISKAEKIDAPQSENLLGELLDVVERANRLSSSLLSDANQALRHINLENEASVSCRRDIITDEDRVCIIKQGPFQPKLSRYPRNSDIPPPKHSHFSSEWLNTYPHLEYPIKKDAAFCFVCQLFPSAPGCRKSESAWTLNGVGAWHKMKSRGTGKPGKLAAHFSSSSHRETLKALLAFQNKSNHVDVMLDKDCRKALIEEEAETQRNREAIKTLLDVARTLARQGISFRGSSNEKDGNGNFQQIVGLVARQSPSFKRWLNDAATRPHRVNYLSSRSQNEFLTLLAGNVSDRVVAQINEATMFSVIADTTPDVSHVDQLSVVARYVDKDGIPQERLVDIRELHYKTGEGHAQEIIFSLNAKSVDTNGIVFQSYDYTSSMSGVFKGCQAKMKEHLEREVPYFPCLAHRFNTTVEHSCEASVAVCKLFEILQELYFFFTSSTKRYGVLGGKVKESEYGKPLELRNLSATQIIEALEELENSADTKTKAKAGILLDRVKSFEFIVMLMFMRNIMIKTKILTKQIQSVDINIIDTLEAAKATISTLRHLREDEENLNQQISASVAFSERHGIDLVAEYDRHHRPRRPSRRADERPETATNLPHNVQVACDIVAPAIRLLLPPFNSDPKLEDVKSLTMMLPESIRPDNEVLCVELTLFRQGEITTIREAARFAMDCESIFPLTSRCYRLILTAPITSAASERSFSKL</sequence>
<dbReference type="Pfam" id="PF14291">
    <property type="entry name" value="DUF4371"/>
    <property type="match status" value="1"/>
</dbReference>
<accession>A0A6S7KNU3</accession>
<dbReference type="EMBL" id="CACRXK020015634">
    <property type="protein sequence ID" value="CAB4028662.1"/>
    <property type="molecule type" value="Genomic_DNA"/>
</dbReference>
<proteinExistence type="predicted"/>
<keyword evidence="3" id="KW-1185">Reference proteome</keyword>
<dbReference type="InterPro" id="IPR025398">
    <property type="entry name" value="DUF4371"/>
</dbReference>
<dbReference type="Proteomes" id="UP001152795">
    <property type="component" value="Unassembled WGS sequence"/>
</dbReference>
<protein>
    <submittedName>
        <fullName evidence="2">Zinc finger MYM-type 1-like</fullName>
    </submittedName>
</protein>
<feature type="non-terminal residue" evidence="2">
    <location>
        <position position="799"/>
    </location>
</feature>
<dbReference type="PANTHER" id="PTHR45749">
    <property type="match status" value="1"/>
</dbReference>
<dbReference type="PANTHER" id="PTHR45749:SF21">
    <property type="entry name" value="DUF4371 DOMAIN-CONTAINING PROTEIN"/>
    <property type="match status" value="1"/>
</dbReference>
<evidence type="ECO:0000313" key="2">
    <source>
        <dbReference type="EMBL" id="CAB4028662.1"/>
    </source>
</evidence>
<name>A0A6S7KNU3_PARCT</name>
<feature type="compositionally biased region" description="Low complexity" evidence="1">
    <location>
        <begin position="26"/>
        <end position="62"/>
    </location>
</feature>
<gene>
    <name evidence="2" type="ORF">PACLA_8A065198</name>
</gene>
<feature type="non-terminal residue" evidence="2">
    <location>
        <position position="1"/>
    </location>
</feature>
<dbReference type="SUPFAM" id="SSF53098">
    <property type="entry name" value="Ribonuclease H-like"/>
    <property type="match status" value="1"/>
</dbReference>